<dbReference type="AlphaFoldDB" id="A0A382SZG6"/>
<feature type="non-terminal residue" evidence="1">
    <location>
        <position position="1"/>
    </location>
</feature>
<feature type="non-terminal residue" evidence="1">
    <location>
        <position position="306"/>
    </location>
</feature>
<gene>
    <name evidence="1" type="ORF">METZ01_LOCUS368163</name>
</gene>
<dbReference type="EMBL" id="UINC01132782">
    <property type="protein sequence ID" value="SVD15309.1"/>
    <property type="molecule type" value="Genomic_DNA"/>
</dbReference>
<protein>
    <submittedName>
        <fullName evidence="1">Uncharacterized protein</fullName>
    </submittedName>
</protein>
<sequence length="306" mass="30900">VVASYYYDIDGDGLGAGDLTSFCNANVPAGWITNNDDSDDNCFSNIHDCAGVCDGDSWASDCGCVAVDNSGNDCDDCAGVPNGDSWESNCGCVAVDNLGTDCNDCAGVPNGTNWASDCGCVSADNEGTFCNDCAGVPNGDGELDNCNTCDADSSNDCVQDCADVWGGDAVVASYYYDIDGDGLGAGDPTSFCNANIPTGWVLNDTDPEPDCATNDTDECDVCGGDNSTCADECGVANGDNSTCADECGVPNGDNTSCADCVGVPNGSAVVDNCSICVGGTTGAVACVQDCAGVWGGDAEMADYYYD</sequence>
<evidence type="ECO:0000313" key="1">
    <source>
        <dbReference type="EMBL" id="SVD15309.1"/>
    </source>
</evidence>
<organism evidence="1">
    <name type="scientific">marine metagenome</name>
    <dbReference type="NCBI Taxonomy" id="408172"/>
    <lineage>
        <taxon>unclassified sequences</taxon>
        <taxon>metagenomes</taxon>
        <taxon>ecological metagenomes</taxon>
    </lineage>
</organism>
<accession>A0A382SZG6</accession>
<proteinExistence type="predicted"/>
<reference evidence="1" key="1">
    <citation type="submission" date="2018-05" db="EMBL/GenBank/DDBJ databases">
        <authorList>
            <person name="Lanie J.A."/>
            <person name="Ng W.-L."/>
            <person name="Kazmierczak K.M."/>
            <person name="Andrzejewski T.M."/>
            <person name="Davidsen T.M."/>
            <person name="Wayne K.J."/>
            <person name="Tettelin H."/>
            <person name="Glass J.I."/>
            <person name="Rusch D."/>
            <person name="Podicherti R."/>
            <person name="Tsui H.-C.T."/>
            <person name="Winkler M.E."/>
        </authorList>
    </citation>
    <scope>NUCLEOTIDE SEQUENCE</scope>
</reference>
<name>A0A382SZG6_9ZZZZ</name>